<dbReference type="PANTHER" id="PTHR23048:SF0">
    <property type="entry name" value="CALMODULIN LIKE 3"/>
    <property type="match status" value="1"/>
</dbReference>
<reference evidence="7 8" key="1">
    <citation type="submission" date="2022-03" db="EMBL/GenBank/DDBJ databases">
        <authorList>
            <person name="Macdonald S."/>
            <person name="Ahmed S."/>
            <person name="Newling K."/>
        </authorList>
    </citation>
    <scope>NUCLEOTIDE SEQUENCE [LARGE SCALE GENOMIC DNA]</scope>
</reference>
<dbReference type="InterPro" id="IPR032675">
    <property type="entry name" value="LRR_dom_sf"/>
</dbReference>
<dbReference type="SMART" id="SM00054">
    <property type="entry name" value="EFh"/>
    <property type="match status" value="3"/>
</dbReference>
<feature type="domain" description="EF-hand" evidence="6">
    <location>
        <begin position="9"/>
        <end position="44"/>
    </location>
</feature>
<dbReference type="AlphaFoldDB" id="A0ABC8M5N5"/>
<keyword evidence="5" id="KW-0812">Transmembrane</keyword>
<feature type="domain" description="EF-hand" evidence="6">
    <location>
        <begin position="80"/>
        <end position="115"/>
    </location>
</feature>
<evidence type="ECO:0000256" key="2">
    <source>
        <dbReference type="ARBA" id="ARBA00022723"/>
    </source>
</evidence>
<comment type="function">
    <text evidence="1">Potential calcium sensor.</text>
</comment>
<dbReference type="PROSITE" id="PS00018">
    <property type="entry name" value="EF_HAND_1"/>
    <property type="match status" value="1"/>
</dbReference>
<evidence type="ECO:0000256" key="3">
    <source>
        <dbReference type="ARBA" id="ARBA00022737"/>
    </source>
</evidence>
<organism evidence="7 8">
    <name type="scientific">Eruca vesicaria subsp. sativa</name>
    <name type="common">Garden rocket</name>
    <name type="synonym">Eruca sativa</name>
    <dbReference type="NCBI Taxonomy" id="29727"/>
    <lineage>
        <taxon>Eukaryota</taxon>
        <taxon>Viridiplantae</taxon>
        <taxon>Streptophyta</taxon>
        <taxon>Embryophyta</taxon>
        <taxon>Tracheophyta</taxon>
        <taxon>Spermatophyta</taxon>
        <taxon>Magnoliopsida</taxon>
        <taxon>eudicotyledons</taxon>
        <taxon>Gunneridae</taxon>
        <taxon>Pentapetalae</taxon>
        <taxon>rosids</taxon>
        <taxon>malvids</taxon>
        <taxon>Brassicales</taxon>
        <taxon>Brassicaceae</taxon>
        <taxon>Brassiceae</taxon>
        <taxon>Eruca</taxon>
    </lineage>
</organism>
<feature type="domain" description="EF-hand" evidence="6">
    <location>
        <begin position="116"/>
        <end position="151"/>
    </location>
</feature>
<accession>A0ABC8M5N5</accession>
<dbReference type="CDD" id="cd00051">
    <property type="entry name" value="EFh"/>
    <property type="match status" value="1"/>
</dbReference>
<protein>
    <recommendedName>
        <fullName evidence="6">EF-hand domain-containing protein</fullName>
    </recommendedName>
</protein>
<comment type="caution">
    <text evidence="7">The sequence shown here is derived from an EMBL/GenBank/DDBJ whole genome shotgun (WGS) entry which is preliminary data.</text>
</comment>
<dbReference type="Proteomes" id="UP001642260">
    <property type="component" value="Unassembled WGS sequence"/>
</dbReference>
<dbReference type="Pfam" id="PF13499">
    <property type="entry name" value="EF-hand_7"/>
    <property type="match status" value="1"/>
</dbReference>
<keyword evidence="2" id="KW-0479">Metal-binding</keyword>
<keyword evidence="8" id="KW-1185">Reference proteome</keyword>
<dbReference type="Gene3D" id="1.10.238.10">
    <property type="entry name" value="EF-hand"/>
    <property type="match status" value="2"/>
</dbReference>
<dbReference type="Pfam" id="PF13405">
    <property type="entry name" value="EF-hand_6"/>
    <property type="match status" value="1"/>
</dbReference>
<proteinExistence type="predicted"/>
<dbReference type="SUPFAM" id="SSF52058">
    <property type="entry name" value="L domain-like"/>
    <property type="match status" value="1"/>
</dbReference>
<keyword evidence="4" id="KW-0106">Calcium</keyword>
<dbReference type="Gene3D" id="3.80.10.10">
    <property type="entry name" value="Ribonuclease Inhibitor"/>
    <property type="match status" value="1"/>
</dbReference>
<dbReference type="InterPro" id="IPR002048">
    <property type="entry name" value="EF_hand_dom"/>
</dbReference>
<dbReference type="SUPFAM" id="SSF47473">
    <property type="entry name" value="EF-hand"/>
    <property type="match status" value="1"/>
</dbReference>
<sequence length="558" mass="62904">MGKDGLSDDQVSSMKEAFMLFDTDGDGKIAPSELGILMRSLGGNPTQAQLKSITASESLTAPFDFNRFLDLMAKHLKTEPFDRQLRDAFKVLDKEGTGFVAVADLRHILTSIGEKLEPNEFDEWIKEVDVGSDGKIKYEDFIARMVANLTIYALVVSLGFCLGLLVLGSGVAHRGLLPKRVTSREASRFPEMATIKIKEDPCTLFEESLYTGVQSWEDLHSGFHFELSTFNALGAMGGCFSVSMSCDQMVNQFSKWLCLKGSYIHNLAENLVSLEKAMGVLKAKRDDVQGRVHREEFTGHCQRLSQVQPIQTDMWRRVEELERLESLNIDISSSSALEELFNDDELASCIKEVCIKDVKEEALVLATMERLSKLIIRSCDISEIEIGRTPWDIILTKSRLRNLTSVIVIGCNGLKDLTWLLFVPNLTHLELQCLEKVEEIISEKKVSSSVTDEPKARGMNSPFQKLERLDLINLPMLKSIYWSPLLFPCLKKINVVKCPKLRKLPLSSGSCVGGEELVINYREDKWFKRIRWGDKASKDRFLPCCEKLLTSYSDRNSS</sequence>
<evidence type="ECO:0000256" key="5">
    <source>
        <dbReference type="SAM" id="Phobius"/>
    </source>
</evidence>
<feature type="transmembrane region" description="Helical" evidence="5">
    <location>
        <begin position="145"/>
        <end position="167"/>
    </location>
</feature>
<dbReference type="InterPro" id="IPR057135">
    <property type="entry name" value="At4g27190-like_LRR"/>
</dbReference>
<evidence type="ECO:0000313" key="7">
    <source>
        <dbReference type="EMBL" id="CAH8391610.1"/>
    </source>
</evidence>
<dbReference type="GO" id="GO:0046872">
    <property type="term" value="F:metal ion binding"/>
    <property type="evidence" value="ECO:0007669"/>
    <property type="project" value="UniProtKB-KW"/>
</dbReference>
<evidence type="ECO:0000259" key="6">
    <source>
        <dbReference type="PROSITE" id="PS50222"/>
    </source>
</evidence>
<dbReference type="InterPro" id="IPR050230">
    <property type="entry name" value="CALM/Myosin/TropC-like"/>
</dbReference>
<dbReference type="EMBL" id="CAKOAT010952931">
    <property type="protein sequence ID" value="CAH8391610.1"/>
    <property type="molecule type" value="Genomic_DNA"/>
</dbReference>
<keyword evidence="5" id="KW-1133">Transmembrane helix</keyword>
<dbReference type="FunFam" id="1.10.238.10:FF:000143">
    <property type="entry name" value="probable calcium-binding protein CML13"/>
    <property type="match status" value="1"/>
</dbReference>
<evidence type="ECO:0000256" key="1">
    <source>
        <dbReference type="ARBA" id="ARBA00003291"/>
    </source>
</evidence>
<keyword evidence="5" id="KW-0472">Membrane</keyword>
<keyword evidence="3" id="KW-0677">Repeat</keyword>
<dbReference type="PANTHER" id="PTHR23048">
    <property type="entry name" value="MYOSIN LIGHT CHAIN 1, 3"/>
    <property type="match status" value="1"/>
</dbReference>
<name>A0ABC8M5N5_ERUVS</name>
<evidence type="ECO:0000256" key="4">
    <source>
        <dbReference type="ARBA" id="ARBA00022837"/>
    </source>
</evidence>
<gene>
    <name evidence="7" type="ORF">ERUC_LOCUS44093</name>
</gene>
<dbReference type="InterPro" id="IPR018247">
    <property type="entry name" value="EF_Hand_1_Ca_BS"/>
</dbReference>
<dbReference type="FunFam" id="1.10.238.10:FF:000082">
    <property type="entry name" value="Myosin light chain 1"/>
    <property type="match status" value="1"/>
</dbReference>
<dbReference type="InterPro" id="IPR011992">
    <property type="entry name" value="EF-hand-dom_pair"/>
</dbReference>
<dbReference type="Pfam" id="PF23247">
    <property type="entry name" value="LRR_RPS2"/>
    <property type="match status" value="1"/>
</dbReference>
<evidence type="ECO:0000313" key="8">
    <source>
        <dbReference type="Proteomes" id="UP001642260"/>
    </source>
</evidence>
<dbReference type="PROSITE" id="PS50222">
    <property type="entry name" value="EF_HAND_2"/>
    <property type="match status" value="3"/>
</dbReference>